<dbReference type="Proteomes" id="UP000504634">
    <property type="component" value="Unplaced"/>
</dbReference>
<evidence type="ECO:0000256" key="1">
    <source>
        <dbReference type="ARBA" id="ARBA00004141"/>
    </source>
</evidence>
<feature type="transmembrane region" description="Helical" evidence="6">
    <location>
        <begin position="20"/>
        <end position="37"/>
    </location>
</feature>
<organism evidence="7 8">
    <name type="scientific">Drosophila lebanonensis</name>
    <name type="common">Fruit fly</name>
    <name type="synonym">Scaptodrosophila lebanonensis</name>
    <dbReference type="NCBI Taxonomy" id="7225"/>
    <lineage>
        <taxon>Eukaryota</taxon>
        <taxon>Metazoa</taxon>
        <taxon>Ecdysozoa</taxon>
        <taxon>Arthropoda</taxon>
        <taxon>Hexapoda</taxon>
        <taxon>Insecta</taxon>
        <taxon>Pterygota</taxon>
        <taxon>Neoptera</taxon>
        <taxon>Endopterygota</taxon>
        <taxon>Diptera</taxon>
        <taxon>Brachycera</taxon>
        <taxon>Muscomorpha</taxon>
        <taxon>Ephydroidea</taxon>
        <taxon>Drosophilidae</taxon>
        <taxon>Scaptodrosophila</taxon>
    </lineage>
</organism>
<protein>
    <submittedName>
        <fullName evidence="8">Surfeit locus protein 4 homolog</fullName>
    </submittedName>
</protein>
<evidence type="ECO:0000256" key="5">
    <source>
        <dbReference type="ARBA" id="ARBA00023136"/>
    </source>
</evidence>
<comment type="subcellular location">
    <subcellularLocation>
        <location evidence="1">Membrane</location>
        <topology evidence="1">Multi-pass membrane protein</topology>
    </subcellularLocation>
</comment>
<feature type="transmembrane region" description="Helical" evidence="6">
    <location>
        <begin position="61"/>
        <end position="80"/>
    </location>
</feature>
<evidence type="ECO:0000256" key="4">
    <source>
        <dbReference type="ARBA" id="ARBA00022989"/>
    </source>
</evidence>
<comment type="similarity">
    <text evidence="2">Belongs to the SURF4 family.</text>
</comment>
<evidence type="ECO:0000256" key="3">
    <source>
        <dbReference type="ARBA" id="ARBA00022692"/>
    </source>
</evidence>
<dbReference type="GeneID" id="115622142"/>
<dbReference type="OrthoDB" id="7859621at2759"/>
<dbReference type="RefSeq" id="XP_030371862.1">
    <property type="nucleotide sequence ID" value="XM_030516002.1"/>
</dbReference>
<keyword evidence="5 6" id="KW-0472">Membrane</keyword>
<dbReference type="AlphaFoldDB" id="A0A6J2TA80"/>
<keyword evidence="4 6" id="KW-1133">Transmembrane helix</keyword>
<sequence>MDTTVIEVQVRLLFKRILSVLARFCILSNFIADIIYLCNGDNWLMERNVVSLTWRCGREIATIYVCTLLGLEMAGCFLMIGDRNRRSAACILSLVAHLKVVANPAFWTLDIYIDTCALASALLLLLALRKPRGQTRMTFLFMAYLTYHHLDSWYWRTLNRYLIRFLIAFILIGYRMRLAVSLLIALTALHAFHSSAWWNVPFEQHSERSFKRFYFWNKMSLLGGLFMTAIYSNYRCML</sequence>
<feature type="transmembrane region" description="Helical" evidence="6">
    <location>
        <begin position="111"/>
        <end position="128"/>
    </location>
</feature>
<evidence type="ECO:0000256" key="6">
    <source>
        <dbReference type="SAM" id="Phobius"/>
    </source>
</evidence>
<dbReference type="Pfam" id="PF02077">
    <property type="entry name" value="SURF4"/>
    <property type="match status" value="2"/>
</dbReference>
<name>A0A6J2TA80_DROLE</name>
<accession>A0A6J2TA80</accession>
<evidence type="ECO:0000313" key="8">
    <source>
        <dbReference type="RefSeq" id="XP_030371862.1"/>
    </source>
</evidence>
<gene>
    <name evidence="8" type="primary">LOC115622142</name>
</gene>
<proteinExistence type="inferred from homology"/>
<dbReference type="GO" id="GO:0016020">
    <property type="term" value="C:membrane"/>
    <property type="evidence" value="ECO:0007669"/>
    <property type="project" value="UniProtKB-SubCell"/>
</dbReference>
<reference evidence="8" key="1">
    <citation type="submission" date="2025-08" db="UniProtKB">
        <authorList>
            <consortium name="RefSeq"/>
        </authorList>
    </citation>
    <scope>IDENTIFICATION</scope>
    <source>
        <strain evidence="8">11010-0011.00</strain>
        <tissue evidence="8">Whole body</tissue>
    </source>
</reference>
<dbReference type="InterPro" id="IPR002995">
    <property type="entry name" value="Surf4"/>
</dbReference>
<keyword evidence="3 6" id="KW-0812">Transmembrane</keyword>
<feature type="transmembrane region" description="Helical" evidence="6">
    <location>
        <begin position="165"/>
        <end position="193"/>
    </location>
</feature>
<evidence type="ECO:0000256" key="2">
    <source>
        <dbReference type="ARBA" id="ARBA00006945"/>
    </source>
</evidence>
<evidence type="ECO:0000313" key="7">
    <source>
        <dbReference type="Proteomes" id="UP000504634"/>
    </source>
</evidence>
<keyword evidence="7" id="KW-1185">Reference proteome</keyword>
<feature type="transmembrane region" description="Helical" evidence="6">
    <location>
        <begin position="213"/>
        <end position="234"/>
    </location>
</feature>